<dbReference type="EMBL" id="JAAALK010000289">
    <property type="protein sequence ID" value="KAG8049950.1"/>
    <property type="molecule type" value="Genomic_DNA"/>
</dbReference>
<reference evidence="2" key="2">
    <citation type="submission" date="2021-02" db="EMBL/GenBank/DDBJ databases">
        <authorList>
            <person name="Kimball J.A."/>
            <person name="Haas M.W."/>
            <person name="Macchietto M."/>
            <person name="Kono T."/>
            <person name="Duquette J."/>
            <person name="Shao M."/>
        </authorList>
    </citation>
    <scope>NUCLEOTIDE SEQUENCE</scope>
    <source>
        <tissue evidence="2">Fresh leaf tissue</tissue>
    </source>
</reference>
<feature type="region of interest" description="Disordered" evidence="1">
    <location>
        <begin position="1"/>
        <end position="21"/>
    </location>
</feature>
<gene>
    <name evidence="2" type="ORF">GUJ93_ZPchr0009g918</name>
</gene>
<keyword evidence="3" id="KW-1185">Reference proteome</keyword>
<organism evidence="2 3">
    <name type="scientific">Zizania palustris</name>
    <name type="common">Northern wild rice</name>
    <dbReference type="NCBI Taxonomy" id="103762"/>
    <lineage>
        <taxon>Eukaryota</taxon>
        <taxon>Viridiplantae</taxon>
        <taxon>Streptophyta</taxon>
        <taxon>Embryophyta</taxon>
        <taxon>Tracheophyta</taxon>
        <taxon>Spermatophyta</taxon>
        <taxon>Magnoliopsida</taxon>
        <taxon>Liliopsida</taxon>
        <taxon>Poales</taxon>
        <taxon>Poaceae</taxon>
        <taxon>BOP clade</taxon>
        <taxon>Oryzoideae</taxon>
        <taxon>Oryzeae</taxon>
        <taxon>Zizaniinae</taxon>
        <taxon>Zizania</taxon>
    </lineage>
</organism>
<accession>A0A8J5V3A6</accession>
<sequence>MEGPAVADEALEEDDLDAEHDDAPLRLRAMNDALGDAQNPGYARRHRNRLATRQLDFDYSDEPAIYRLGRMDNLLDNLFLSIAVTTGQCCLNNIGSS</sequence>
<evidence type="ECO:0000256" key="1">
    <source>
        <dbReference type="SAM" id="MobiDB-lite"/>
    </source>
</evidence>
<feature type="compositionally biased region" description="Acidic residues" evidence="1">
    <location>
        <begin position="9"/>
        <end position="20"/>
    </location>
</feature>
<dbReference type="Proteomes" id="UP000729402">
    <property type="component" value="Unassembled WGS sequence"/>
</dbReference>
<protein>
    <submittedName>
        <fullName evidence="2">Uncharacterized protein</fullName>
    </submittedName>
</protein>
<reference evidence="2" key="1">
    <citation type="journal article" date="2021" name="bioRxiv">
        <title>Whole Genome Assembly and Annotation of Northern Wild Rice, Zizania palustris L., Supports a Whole Genome Duplication in the Zizania Genus.</title>
        <authorList>
            <person name="Haas M."/>
            <person name="Kono T."/>
            <person name="Macchietto M."/>
            <person name="Millas R."/>
            <person name="McGilp L."/>
            <person name="Shao M."/>
            <person name="Duquette J."/>
            <person name="Hirsch C.N."/>
            <person name="Kimball J."/>
        </authorList>
    </citation>
    <scope>NUCLEOTIDE SEQUENCE</scope>
    <source>
        <tissue evidence="2">Fresh leaf tissue</tissue>
    </source>
</reference>
<evidence type="ECO:0000313" key="2">
    <source>
        <dbReference type="EMBL" id="KAG8049950.1"/>
    </source>
</evidence>
<dbReference type="AlphaFoldDB" id="A0A8J5V3A6"/>
<proteinExistence type="predicted"/>
<name>A0A8J5V3A6_ZIZPA</name>
<evidence type="ECO:0000313" key="3">
    <source>
        <dbReference type="Proteomes" id="UP000729402"/>
    </source>
</evidence>
<comment type="caution">
    <text evidence="2">The sequence shown here is derived from an EMBL/GenBank/DDBJ whole genome shotgun (WGS) entry which is preliminary data.</text>
</comment>